<accession>A0ABS5VJW5</accession>
<dbReference type="RefSeq" id="WP_254151433.1">
    <property type="nucleotide sequence ID" value="NZ_JAHESD010000001.1"/>
</dbReference>
<dbReference type="PANTHER" id="PTHR37850:SF1">
    <property type="entry name" value="SAF DOMAIN PROTEIN"/>
    <property type="match status" value="1"/>
</dbReference>
<dbReference type="SUPFAM" id="SSF51735">
    <property type="entry name" value="NAD(P)-binding Rossmann-fold domains"/>
    <property type="match status" value="1"/>
</dbReference>
<keyword evidence="3" id="KW-1185">Reference proteome</keyword>
<reference evidence="2 3" key="1">
    <citation type="submission" date="2021-05" db="EMBL/GenBank/DDBJ databases">
        <title>A Polyphasic approach of four new species of the genus Ohtaekwangia: Ohtaekwangia histidinii sp. nov., Ohtaekwangia cretensis sp. nov., Ohtaekwangia indiensis sp. nov., Ohtaekwangia reichenbachii sp. nov. from diverse environment.</title>
        <authorList>
            <person name="Octaviana S."/>
        </authorList>
    </citation>
    <scope>NUCLEOTIDE SEQUENCE [LARGE SCALE GENOMIC DNA]</scope>
    <source>
        <strain evidence="2 3">PWU20</strain>
    </source>
</reference>
<organism evidence="2 3">
    <name type="scientific">Chryseosolibacter indicus</name>
    <dbReference type="NCBI Taxonomy" id="2782351"/>
    <lineage>
        <taxon>Bacteria</taxon>
        <taxon>Pseudomonadati</taxon>
        <taxon>Bacteroidota</taxon>
        <taxon>Cytophagia</taxon>
        <taxon>Cytophagales</taxon>
        <taxon>Chryseotaleaceae</taxon>
        <taxon>Chryseosolibacter</taxon>
    </lineage>
</organism>
<sequence>MNQMTTLRHRLMSLDKDIKVGIIGIGSIGKGLVFQCNLTPGIKPVAIADINLKKAIDCAKWLNFDYDIVNNVDDLNYAIQRGRVAVTDNGEIISSSGLINVMIEASNAVYQGAVHAMKAINNHQHVVMMNYEAEMMYGPLLLEMANDAGVVYTCADGDQPTVIKKLIDDITLWGFDVVMAGNIKGFHDLYTNPTKIAPEADKRSLDHKMCSSYTDGSKLCVEMAVLANAINGRTAIPGMYGHKAAKVHDIFKLYDFEKLWDGKTPLVDYLLGAEPKGGVFVIGHTKDKFMQYTLDWFPPDTGPGPFYLFYRPYHLGALEAMECVAQAYLDHTARLQPIYGMKTNVFTYAKKDLKAGETLDGMGGYNSYGLIENLGDQKEAGLPILLNDGLKLKRDIAQNERISLDDVEYNPEDPAFKLYFDAINVKSRPSDRIKVSDDLVSTIDKNLQYAQH</sequence>
<dbReference type="Gene3D" id="3.40.50.720">
    <property type="entry name" value="NAD(P)-binding Rossmann-like Domain"/>
    <property type="match status" value="1"/>
</dbReference>
<proteinExistence type="predicted"/>
<dbReference type="InterPro" id="IPR036291">
    <property type="entry name" value="NAD(P)-bd_dom_sf"/>
</dbReference>
<dbReference type="Proteomes" id="UP000772618">
    <property type="component" value="Unassembled WGS sequence"/>
</dbReference>
<dbReference type="PANTHER" id="PTHR37850">
    <property type="entry name" value="STRU PROTEIN"/>
    <property type="match status" value="1"/>
</dbReference>
<evidence type="ECO:0000259" key="1">
    <source>
        <dbReference type="Pfam" id="PF21135"/>
    </source>
</evidence>
<comment type="caution">
    <text evidence="2">The sequence shown here is derived from an EMBL/GenBank/DDBJ whole genome shotgun (WGS) entry which is preliminary data.</text>
</comment>
<gene>
    <name evidence="2" type="ORF">KK060_00480</name>
</gene>
<dbReference type="Pfam" id="PF21135">
    <property type="entry name" value="DRL_cat"/>
    <property type="match status" value="1"/>
</dbReference>
<feature type="domain" description="Oxidoreductase DRL-like catalytic" evidence="1">
    <location>
        <begin position="157"/>
        <end position="319"/>
    </location>
</feature>
<dbReference type="EMBL" id="JAHESD010000001">
    <property type="protein sequence ID" value="MBT1701733.1"/>
    <property type="molecule type" value="Genomic_DNA"/>
</dbReference>
<dbReference type="InterPro" id="IPR048423">
    <property type="entry name" value="DRL_cat"/>
</dbReference>
<evidence type="ECO:0000313" key="3">
    <source>
        <dbReference type="Proteomes" id="UP000772618"/>
    </source>
</evidence>
<name>A0ABS5VJW5_9BACT</name>
<evidence type="ECO:0000313" key="2">
    <source>
        <dbReference type="EMBL" id="MBT1701733.1"/>
    </source>
</evidence>
<dbReference type="CDD" id="cd11616">
    <property type="entry name" value="SAF_DH_OX_like"/>
    <property type="match status" value="1"/>
</dbReference>
<protein>
    <submittedName>
        <fullName evidence="2">Homoserine dehydrogenase</fullName>
    </submittedName>
</protein>